<dbReference type="InterPro" id="IPR005225">
    <property type="entry name" value="Small_GTP-bd"/>
</dbReference>
<name>A0A2K9E1V2_9FIRM</name>
<keyword evidence="3 10" id="KW-0132">Cell division</keyword>
<keyword evidence="5 10" id="KW-0547">Nucleotide-binding</keyword>
<dbReference type="GO" id="GO:0046872">
    <property type="term" value="F:metal ion binding"/>
    <property type="evidence" value="ECO:0007669"/>
    <property type="project" value="UniProtKB-KW"/>
</dbReference>
<dbReference type="PANTHER" id="PTHR11649">
    <property type="entry name" value="MSS1/TRME-RELATED GTP-BINDING PROTEIN"/>
    <property type="match status" value="1"/>
</dbReference>
<dbReference type="AlphaFoldDB" id="A0A2K9E1V2"/>
<dbReference type="InterPro" id="IPR006073">
    <property type="entry name" value="GTP-bd"/>
</dbReference>
<keyword evidence="7 10" id="KW-0342">GTP-binding</keyword>
<dbReference type="GO" id="GO:0005525">
    <property type="term" value="F:GTP binding"/>
    <property type="evidence" value="ECO:0007669"/>
    <property type="project" value="UniProtKB-UniRule"/>
</dbReference>
<dbReference type="Pfam" id="PF01926">
    <property type="entry name" value="MMR_HSR1"/>
    <property type="match status" value="1"/>
</dbReference>
<dbReference type="GO" id="GO:0000917">
    <property type="term" value="P:division septum assembly"/>
    <property type="evidence" value="ECO:0007669"/>
    <property type="project" value="UniProtKB-KW"/>
</dbReference>
<keyword evidence="4" id="KW-0479">Metal-binding</keyword>
<dbReference type="SUPFAM" id="SSF52540">
    <property type="entry name" value="P-loop containing nucleoside triphosphate hydrolases"/>
    <property type="match status" value="1"/>
</dbReference>
<dbReference type="InterPro" id="IPR030393">
    <property type="entry name" value="G_ENGB_dom"/>
</dbReference>
<dbReference type="PANTHER" id="PTHR11649:SF13">
    <property type="entry name" value="ENGB-TYPE G DOMAIN-CONTAINING PROTEIN"/>
    <property type="match status" value="1"/>
</dbReference>
<organism evidence="12 13">
    <name type="scientific">Acetivibrio saccincola</name>
    <dbReference type="NCBI Taxonomy" id="1677857"/>
    <lineage>
        <taxon>Bacteria</taxon>
        <taxon>Bacillati</taxon>
        <taxon>Bacillota</taxon>
        <taxon>Clostridia</taxon>
        <taxon>Eubacteriales</taxon>
        <taxon>Oscillospiraceae</taxon>
        <taxon>Acetivibrio</taxon>
    </lineage>
</organism>
<evidence type="ECO:0000256" key="4">
    <source>
        <dbReference type="ARBA" id="ARBA00022723"/>
    </source>
</evidence>
<evidence type="ECO:0000256" key="1">
    <source>
        <dbReference type="ARBA" id="ARBA00001946"/>
    </source>
</evidence>
<evidence type="ECO:0000259" key="11">
    <source>
        <dbReference type="PROSITE" id="PS51706"/>
    </source>
</evidence>
<evidence type="ECO:0000256" key="3">
    <source>
        <dbReference type="ARBA" id="ARBA00022618"/>
    </source>
</evidence>
<comment type="similarity">
    <text evidence="2 10">Belongs to the TRAFAC class TrmE-Era-EngA-EngB-Septin-like GTPase superfamily. EngB GTPase family.</text>
</comment>
<accession>A0A2K9E1V2</accession>
<dbReference type="HAMAP" id="MF_00321">
    <property type="entry name" value="GTPase_EngB"/>
    <property type="match status" value="1"/>
</dbReference>
<comment type="cofactor">
    <cofactor evidence="1">
        <name>Mg(2+)</name>
        <dbReference type="ChEBI" id="CHEBI:18420"/>
    </cofactor>
</comment>
<dbReference type="PROSITE" id="PS51706">
    <property type="entry name" value="G_ENGB"/>
    <property type="match status" value="1"/>
</dbReference>
<keyword evidence="13" id="KW-1185">Reference proteome</keyword>
<dbReference type="NCBIfam" id="TIGR03598">
    <property type="entry name" value="GTPase_YsxC"/>
    <property type="match status" value="1"/>
</dbReference>
<protein>
    <recommendedName>
        <fullName evidence="10">Probable GTP-binding protein EngB</fullName>
    </recommendedName>
</protein>
<evidence type="ECO:0000256" key="6">
    <source>
        <dbReference type="ARBA" id="ARBA00022842"/>
    </source>
</evidence>
<comment type="function">
    <text evidence="10">Necessary for normal cell division and for the maintenance of normal septation.</text>
</comment>
<dbReference type="KEGG" id="hsc:HVS_07260"/>
<evidence type="ECO:0000256" key="5">
    <source>
        <dbReference type="ARBA" id="ARBA00022741"/>
    </source>
</evidence>
<keyword evidence="8 10" id="KW-0717">Septation</keyword>
<dbReference type="RefSeq" id="WP_101300656.1">
    <property type="nucleotide sequence ID" value="NZ_CP025197.1"/>
</dbReference>
<dbReference type="EMBL" id="CP025197">
    <property type="protein sequence ID" value="AUG57369.1"/>
    <property type="molecule type" value="Genomic_DNA"/>
</dbReference>
<keyword evidence="9 10" id="KW-0131">Cell cycle</keyword>
<dbReference type="InterPro" id="IPR019987">
    <property type="entry name" value="GTP-bd_ribosome_bio_YsxC"/>
</dbReference>
<dbReference type="InterPro" id="IPR027417">
    <property type="entry name" value="P-loop_NTPase"/>
</dbReference>
<proteinExistence type="inferred from homology"/>
<sequence>MSLNINNAKFEVSAVKPSQYPVSDLPEVTFVGRSNVGKSSLINSLLNRKNLAKVAATPGKTQVINFYNIDNKLYFVDLPGYGYAKVSKGVQASWAKFIETYLVKREQLKLIVMLVDIRHSPTSHDKLMHDWILSMELPYLVVATKKDKVPRSKIKPRLADIAKELNLDASNKLIPYSSETRQGRDELWDEIKKCLDMEG</sequence>
<evidence type="ECO:0000313" key="13">
    <source>
        <dbReference type="Proteomes" id="UP000233534"/>
    </source>
</evidence>
<gene>
    <name evidence="10 12" type="primary">engB</name>
    <name evidence="12" type="ORF">HVS_07260</name>
</gene>
<dbReference type="CDD" id="cd01876">
    <property type="entry name" value="YihA_EngB"/>
    <property type="match status" value="1"/>
</dbReference>
<dbReference type="FunFam" id="3.40.50.300:FF:000098">
    <property type="entry name" value="Probable GTP-binding protein EngB"/>
    <property type="match status" value="1"/>
</dbReference>
<evidence type="ECO:0000256" key="2">
    <source>
        <dbReference type="ARBA" id="ARBA00009638"/>
    </source>
</evidence>
<dbReference type="GO" id="GO:0005829">
    <property type="term" value="C:cytosol"/>
    <property type="evidence" value="ECO:0007669"/>
    <property type="project" value="TreeGrafter"/>
</dbReference>
<dbReference type="Proteomes" id="UP000233534">
    <property type="component" value="Chromosome"/>
</dbReference>
<evidence type="ECO:0000256" key="9">
    <source>
        <dbReference type="ARBA" id="ARBA00023306"/>
    </source>
</evidence>
<feature type="domain" description="EngB-type G" evidence="11">
    <location>
        <begin position="24"/>
        <end position="197"/>
    </location>
</feature>
<dbReference type="Gene3D" id="3.40.50.300">
    <property type="entry name" value="P-loop containing nucleotide triphosphate hydrolases"/>
    <property type="match status" value="1"/>
</dbReference>
<evidence type="ECO:0000256" key="10">
    <source>
        <dbReference type="HAMAP-Rule" id="MF_00321"/>
    </source>
</evidence>
<reference evidence="12 13" key="1">
    <citation type="submission" date="2017-12" db="EMBL/GenBank/DDBJ databases">
        <title>Complete genome sequence of Herbivorax saccincola GGR1, a novel Cellulosome-producing hydrolytic bacterium in a thermophilic biogas plant, established by Illumina and Nanopore MinION sequencing.</title>
        <authorList>
            <person name="Pechtl A."/>
            <person name="Ruckert C."/>
            <person name="Koeck D.E."/>
            <person name="Maus I."/>
            <person name="Winkler A."/>
            <person name="Kalinowski J."/>
            <person name="Puhler A."/>
            <person name="Schwarz W.W."/>
            <person name="Zverlov V.V."/>
            <person name="Schluter A."/>
            <person name="Liebl W."/>
        </authorList>
    </citation>
    <scope>NUCLEOTIDE SEQUENCE [LARGE SCALE GENOMIC DNA]</scope>
    <source>
        <strain evidence="13">SR1</strain>
    </source>
</reference>
<evidence type="ECO:0000256" key="7">
    <source>
        <dbReference type="ARBA" id="ARBA00023134"/>
    </source>
</evidence>
<evidence type="ECO:0000256" key="8">
    <source>
        <dbReference type="ARBA" id="ARBA00023210"/>
    </source>
</evidence>
<evidence type="ECO:0000313" key="12">
    <source>
        <dbReference type="EMBL" id="AUG57369.1"/>
    </source>
</evidence>
<keyword evidence="6" id="KW-0460">Magnesium</keyword>
<dbReference type="NCBIfam" id="TIGR00231">
    <property type="entry name" value="small_GTP"/>
    <property type="match status" value="1"/>
</dbReference>